<name>A0ABS4ZN70_9MYCO</name>
<dbReference type="Proteomes" id="UP000694460">
    <property type="component" value="Unassembled WGS sequence"/>
</dbReference>
<keyword evidence="2" id="KW-1185">Reference proteome</keyword>
<organism evidence="1 2">
    <name type="scientific">Mycolicibacterium lutetiense</name>
    <dbReference type="NCBI Taxonomy" id="1641992"/>
    <lineage>
        <taxon>Bacteria</taxon>
        <taxon>Bacillati</taxon>
        <taxon>Actinomycetota</taxon>
        <taxon>Actinomycetes</taxon>
        <taxon>Mycobacteriales</taxon>
        <taxon>Mycobacteriaceae</taxon>
        <taxon>Mycolicibacterium</taxon>
    </lineage>
</organism>
<proteinExistence type="predicted"/>
<protein>
    <submittedName>
        <fullName evidence="1">Uncharacterized protein</fullName>
    </submittedName>
</protein>
<evidence type="ECO:0000313" key="2">
    <source>
        <dbReference type="Proteomes" id="UP000694460"/>
    </source>
</evidence>
<dbReference type="EMBL" id="JAGIOP010000001">
    <property type="protein sequence ID" value="MBP2450944.1"/>
    <property type="molecule type" value="Genomic_DNA"/>
</dbReference>
<gene>
    <name evidence="1" type="ORF">JOF57_000829</name>
</gene>
<accession>A0ABS4ZN70</accession>
<comment type="caution">
    <text evidence="1">The sequence shown here is derived from an EMBL/GenBank/DDBJ whole genome shotgun (WGS) entry which is preliminary data.</text>
</comment>
<evidence type="ECO:0000313" key="1">
    <source>
        <dbReference type="EMBL" id="MBP2450944.1"/>
    </source>
</evidence>
<sequence>MTSAYSERARELLTRHDAEVRDVLQKYGASR</sequence>
<reference evidence="1 2" key="1">
    <citation type="submission" date="2021-03" db="EMBL/GenBank/DDBJ databases">
        <title>Sequencing the genomes of 1000 actinobacteria strains.</title>
        <authorList>
            <person name="Klenk H.-P."/>
        </authorList>
    </citation>
    <scope>NUCLEOTIDE SEQUENCE [LARGE SCALE GENOMIC DNA]</scope>
    <source>
        <strain evidence="1 2">DSM 46713</strain>
    </source>
</reference>